<dbReference type="InterPro" id="IPR015422">
    <property type="entry name" value="PyrdxlP-dep_Trfase_small"/>
</dbReference>
<protein>
    <submittedName>
        <fullName evidence="2">Aminotransferase class V-fold PLP-dependent enzyme</fullName>
    </submittedName>
</protein>
<sequence length="361" mass="38481">MTPTHPGRVSILTAPSRALADAIAEFGEPRGYVATASIGIPPRRTVDALRADLDAWARADRDPQGYDSVAERTRASYARLVCVDASRVAIGSQTSVLASLVAASVPEGAEVLVAERDFSSLVMPFTQTPGARVRSAPIERLADAVTADTFLVVFSLVQSATGYVADAAAIREAAGRHGALTLCDTTQAAGVLPVDASDFDLTICHAYKWLCSPRGVAFLTVGPKADAVLHPRQSGWYAGDDVWRSCYGTDITLARDARRFDVSPAWQAWIGAEQSIGLFAGLDIAEVWDRSASLGELLCHELDLPPQRQAIVSWPDPDGSQLARMTAAGIRISGRAGRARASFHLWNTEDDVAEIVAALRG</sequence>
<dbReference type="InterPro" id="IPR015424">
    <property type="entry name" value="PyrdxlP-dep_Trfase"/>
</dbReference>
<dbReference type="AlphaFoldDB" id="A0A387B5K5"/>
<evidence type="ECO:0000259" key="1">
    <source>
        <dbReference type="Pfam" id="PF00266"/>
    </source>
</evidence>
<dbReference type="Proteomes" id="UP000278886">
    <property type="component" value="Chromosome"/>
</dbReference>
<dbReference type="Gene3D" id="3.90.1150.10">
    <property type="entry name" value="Aspartate Aminotransferase, domain 1"/>
    <property type="match status" value="1"/>
</dbReference>
<feature type="domain" description="Aminotransferase class V" evidence="1">
    <location>
        <begin position="94"/>
        <end position="313"/>
    </location>
</feature>
<dbReference type="InterPro" id="IPR000192">
    <property type="entry name" value="Aminotrans_V_dom"/>
</dbReference>
<accession>A0A387B5K5</accession>
<keyword evidence="2" id="KW-0032">Aminotransferase</keyword>
<keyword evidence="3" id="KW-1185">Reference proteome</keyword>
<proteinExistence type="predicted"/>
<keyword evidence="2" id="KW-0808">Transferase</keyword>
<name>A0A387B5K5_9MICO</name>
<dbReference type="Gene3D" id="3.40.640.10">
    <property type="entry name" value="Type I PLP-dependent aspartate aminotransferase-like (Major domain)"/>
    <property type="match status" value="1"/>
</dbReference>
<dbReference type="OrthoDB" id="250246at2"/>
<gene>
    <name evidence="2" type="ORF">D7I47_12040</name>
</gene>
<evidence type="ECO:0000313" key="3">
    <source>
        <dbReference type="Proteomes" id="UP000278886"/>
    </source>
</evidence>
<dbReference type="InterPro" id="IPR015421">
    <property type="entry name" value="PyrdxlP-dep_Trfase_major"/>
</dbReference>
<organism evidence="2 3">
    <name type="scientific">Protaetiibacter intestinalis</name>
    <dbReference type="NCBI Taxonomy" id="2419774"/>
    <lineage>
        <taxon>Bacteria</taxon>
        <taxon>Bacillati</taxon>
        <taxon>Actinomycetota</taxon>
        <taxon>Actinomycetes</taxon>
        <taxon>Micrococcales</taxon>
        <taxon>Microbacteriaceae</taxon>
        <taxon>Protaetiibacter</taxon>
    </lineage>
</organism>
<reference evidence="3" key="1">
    <citation type="submission" date="2018-09" db="EMBL/GenBank/DDBJ databases">
        <title>Genome sequencing of strain 2DFWR-13.</title>
        <authorList>
            <person name="Heo J."/>
            <person name="Kim S.-J."/>
            <person name="Kwon S.-W."/>
        </authorList>
    </citation>
    <scope>NUCLEOTIDE SEQUENCE [LARGE SCALE GENOMIC DNA]</scope>
    <source>
        <strain evidence="3">2DFWR-13</strain>
    </source>
</reference>
<dbReference type="GO" id="GO:0008483">
    <property type="term" value="F:transaminase activity"/>
    <property type="evidence" value="ECO:0007669"/>
    <property type="project" value="UniProtKB-KW"/>
</dbReference>
<dbReference type="EMBL" id="CP032630">
    <property type="protein sequence ID" value="AYF98912.1"/>
    <property type="molecule type" value="Genomic_DNA"/>
</dbReference>
<dbReference type="PANTHER" id="PTHR43586:SF21">
    <property type="entry name" value="PYRIDOXAL PHOSPHATE (PLP)-DEPENDENT ASPARTATE AMINOTRANSFERASE SUPERFAMILY"/>
    <property type="match status" value="1"/>
</dbReference>
<dbReference type="PANTHER" id="PTHR43586">
    <property type="entry name" value="CYSTEINE DESULFURASE"/>
    <property type="match status" value="1"/>
</dbReference>
<dbReference type="KEGG" id="lyd:D7I47_12040"/>
<evidence type="ECO:0000313" key="2">
    <source>
        <dbReference type="EMBL" id="AYF98912.1"/>
    </source>
</evidence>
<dbReference type="Pfam" id="PF00266">
    <property type="entry name" value="Aminotran_5"/>
    <property type="match status" value="1"/>
</dbReference>
<dbReference type="SUPFAM" id="SSF53383">
    <property type="entry name" value="PLP-dependent transferases"/>
    <property type="match status" value="1"/>
</dbReference>